<keyword evidence="8" id="KW-1185">Reference proteome</keyword>
<keyword evidence="2" id="KW-0813">Transport</keyword>
<comment type="caution">
    <text evidence="7">The sequence shown here is derived from an EMBL/GenBank/DDBJ whole genome shotgun (WGS) entry which is preliminary data.</text>
</comment>
<dbReference type="SUPFAM" id="SSF57802">
    <property type="entry name" value="Rubredoxin-like"/>
    <property type="match status" value="1"/>
</dbReference>
<organism evidence="7 8">
    <name type="scientific">Hymenobacter nitidus</name>
    <dbReference type="NCBI Taxonomy" id="2880929"/>
    <lineage>
        <taxon>Bacteria</taxon>
        <taxon>Pseudomonadati</taxon>
        <taxon>Bacteroidota</taxon>
        <taxon>Cytophagia</taxon>
        <taxon>Cytophagales</taxon>
        <taxon>Hymenobacteraceae</taxon>
        <taxon>Hymenobacter</taxon>
    </lineage>
</organism>
<accession>A0ABS8AGA5</accession>
<dbReference type="InterPro" id="IPR050526">
    <property type="entry name" value="Rubredoxin_ET"/>
</dbReference>
<protein>
    <submittedName>
        <fullName evidence="7">Rubredoxin</fullName>
    </submittedName>
</protein>
<keyword evidence="3" id="KW-0479">Metal-binding</keyword>
<evidence type="ECO:0000313" key="7">
    <source>
        <dbReference type="EMBL" id="MCB2379485.1"/>
    </source>
</evidence>
<dbReference type="InterPro" id="IPR024935">
    <property type="entry name" value="Rubredoxin_dom"/>
</dbReference>
<evidence type="ECO:0000256" key="4">
    <source>
        <dbReference type="ARBA" id="ARBA00022982"/>
    </source>
</evidence>
<keyword evidence="5" id="KW-0408">Iron</keyword>
<proteinExistence type="predicted"/>
<gene>
    <name evidence="7" type="ORF">LGH70_17950</name>
</gene>
<dbReference type="Proteomes" id="UP001165297">
    <property type="component" value="Unassembled WGS sequence"/>
</dbReference>
<dbReference type="InterPro" id="IPR024934">
    <property type="entry name" value="Rubredoxin-like_dom"/>
</dbReference>
<feature type="domain" description="Rubredoxin-like" evidence="6">
    <location>
        <begin position="435"/>
        <end position="485"/>
    </location>
</feature>
<dbReference type="EMBL" id="JAJADQ010000010">
    <property type="protein sequence ID" value="MCB2379485.1"/>
    <property type="molecule type" value="Genomic_DNA"/>
</dbReference>
<dbReference type="Pfam" id="PF00301">
    <property type="entry name" value="Rubredoxin"/>
    <property type="match status" value="1"/>
</dbReference>
<dbReference type="PROSITE" id="PS50903">
    <property type="entry name" value="RUBREDOXIN_LIKE"/>
    <property type="match status" value="1"/>
</dbReference>
<comment type="cofactor">
    <cofactor evidence="1">
        <name>Fe(3+)</name>
        <dbReference type="ChEBI" id="CHEBI:29034"/>
    </cofactor>
</comment>
<sequence length="500" mass="55401">MKAADASAQVVAVNLSGGIVPAGDLLAVLTAAEAAGIEQVQLGHRQQLLLAVEPAQRRALLQALAAAGVLAEPDPEDHPNIVSSYVGEDVFYSAAWLREGVYKDILDLFDYRPRLKINLVDSRQTFVPFFTGHLNFIAADTSNYWHLHVRFPRTGHLYAWPHLVYSEDVPVLSAAVERVLLPTVGQFDNDLTTAGARLYALVSAALPLGQRVVAGPLALPPFMLPYYEGFNRSGQQLWLGIYRRNEQFSVAFLRDLARVCLQTRVGQLCTTPWKSLIIKGIAPADRPAWDAVLCRHRINVRHAANELNWQVEDNCPAGLALKHELVRYLHEEDVRTYQLCFAIKTRPQTGLFGSIIIRSQPGRPGAEQYEILHTRDFNPNSRDFVSFRQQVRPDMLGWYLAELCHQFYTQAGAEMPREEEVAVLSPVENSRPATTPLPRCRRCLTVYDPAYGDPEQGVAPGTPWAALPDYRCPTCEAPATGFEAWEESVGAGLSAIGAAP</sequence>
<evidence type="ECO:0000256" key="2">
    <source>
        <dbReference type="ARBA" id="ARBA00022448"/>
    </source>
</evidence>
<dbReference type="PANTHER" id="PTHR47627:SF1">
    <property type="entry name" value="RUBREDOXIN-1-RELATED"/>
    <property type="match status" value="1"/>
</dbReference>
<dbReference type="Gene3D" id="2.20.28.10">
    <property type="match status" value="1"/>
</dbReference>
<evidence type="ECO:0000259" key="6">
    <source>
        <dbReference type="PROSITE" id="PS50903"/>
    </source>
</evidence>
<evidence type="ECO:0000313" key="8">
    <source>
        <dbReference type="Proteomes" id="UP001165297"/>
    </source>
</evidence>
<dbReference type="CDD" id="cd00730">
    <property type="entry name" value="rubredoxin"/>
    <property type="match status" value="1"/>
</dbReference>
<evidence type="ECO:0000256" key="3">
    <source>
        <dbReference type="ARBA" id="ARBA00022723"/>
    </source>
</evidence>
<dbReference type="RefSeq" id="WP_226188448.1">
    <property type="nucleotide sequence ID" value="NZ_JAJADQ010000010.1"/>
</dbReference>
<name>A0ABS8AGA5_9BACT</name>
<reference evidence="7" key="1">
    <citation type="submission" date="2021-10" db="EMBL/GenBank/DDBJ databases">
        <authorList>
            <person name="Dean J.D."/>
            <person name="Kim M.K."/>
            <person name="Newey C.N."/>
            <person name="Stoker T.S."/>
            <person name="Thompson D.W."/>
            <person name="Grose J.H."/>
        </authorList>
    </citation>
    <scope>NUCLEOTIDE SEQUENCE</scope>
    <source>
        <strain evidence="7">BT635</strain>
    </source>
</reference>
<evidence type="ECO:0000256" key="5">
    <source>
        <dbReference type="ARBA" id="ARBA00023004"/>
    </source>
</evidence>
<evidence type="ECO:0000256" key="1">
    <source>
        <dbReference type="ARBA" id="ARBA00001965"/>
    </source>
</evidence>
<dbReference type="PANTHER" id="PTHR47627">
    <property type="entry name" value="RUBREDOXIN"/>
    <property type="match status" value="1"/>
</dbReference>
<keyword evidence="4" id="KW-0249">Electron transport</keyword>